<keyword evidence="1" id="KW-0472">Membrane</keyword>
<dbReference type="AlphaFoldDB" id="F0QSM6"/>
<dbReference type="STRING" id="985053.VMUT_1338"/>
<dbReference type="HOGENOM" id="CLU_1393645_0_0_2"/>
<feature type="transmembrane region" description="Helical" evidence="1">
    <location>
        <begin position="154"/>
        <end position="173"/>
    </location>
</feature>
<keyword evidence="1" id="KW-1133">Transmembrane helix</keyword>
<sequence length="201" mass="21853">MLLNSLMNAKSLLRITGIAGFILAAIATYIYIVYILIPVITPIIIHQVESQLSGEGVSISQSEISGMVSLLTTVMPITSLVGMVIGWLIEAAVLMALLRAFRIRSGFTDTWLLSGNYFCISTIQTAITVTTPLFNYSITAVTIHRGLTSEPLLLAINLTFTVIGSLYLAYIFARTYGTSITKALIPTLIALIIFWAISTMI</sequence>
<keyword evidence="1" id="KW-0812">Transmembrane</keyword>
<feature type="transmembrane region" description="Helical" evidence="1">
    <location>
        <begin position="12"/>
        <end position="37"/>
    </location>
</feature>
<evidence type="ECO:0000313" key="3">
    <source>
        <dbReference type="Proteomes" id="UP000007485"/>
    </source>
</evidence>
<reference evidence="2 3" key="1">
    <citation type="journal article" date="2011" name="J. Bacteriol.">
        <title>Complete genome sequence of 'Vulcanisaeta moutnovskia' strain 768-28, a novel member of the hyperthermophilic crenarchaeal genus vulcanisaeta.</title>
        <authorList>
            <person name="Gumerov V.M."/>
            <person name="Mardanov A.V."/>
            <person name="Beletsky A.V."/>
            <person name="Prokofeva M.I."/>
            <person name="Bonch-Osmolovskaya E.A."/>
            <person name="Ravin N.V."/>
            <person name="Skryabin K.G."/>
        </authorList>
    </citation>
    <scope>NUCLEOTIDE SEQUENCE [LARGE SCALE GENOMIC DNA]</scope>
    <source>
        <strain evidence="2 3">768-28</strain>
    </source>
</reference>
<feature type="transmembrane region" description="Helical" evidence="1">
    <location>
        <begin position="110"/>
        <end position="134"/>
    </location>
</feature>
<protein>
    <recommendedName>
        <fullName evidence="4">Yip1 domain-containing protein</fullName>
    </recommendedName>
</protein>
<accession>F0QSM6</accession>
<name>F0QSM6_VULM7</name>
<dbReference type="EMBL" id="CP002529">
    <property type="protein sequence ID" value="ADY01543.1"/>
    <property type="molecule type" value="Genomic_DNA"/>
</dbReference>
<dbReference type="Proteomes" id="UP000007485">
    <property type="component" value="Chromosome"/>
</dbReference>
<evidence type="ECO:0000256" key="1">
    <source>
        <dbReference type="SAM" id="Phobius"/>
    </source>
</evidence>
<dbReference type="eggNOG" id="arCOG13780">
    <property type="taxonomic scope" value="Archaea"/>
</dbReference>
<evidence type="ECO:0008006" key="4">
    <source>
        <dbReference type="Google" id="ProtNLM"/>
    </source>
</evidence>
<proteinExistence type="predicted"/>
<feature type="transmembrane region" description="Helical" evidence="1">
    <location>
        <begin position="77"/>
        <end position="98"/>
    </location>
</feature>
<feature type="transmembrane region" description="Helical" evidence="1">
    <location>
        <begin position="180"/>
        <end position="198"/>
    </location>
</feature>
<dbReference type="KEGG" id="vmo:VMUT_1338"/>
<gene>
    <name evidence="2" type="ordered locus">VMUT_1338</name>
</gene>
<evidence type="ECO:0000313" key="2">
    <source>
        <dbReference type="EMBL" id="ADY01543.1"/>
    </source>
</evidence>
<organism evidence="2 3">
    <name type="scientific">Vulcanisaeta moutnovskia (strain 768-28)</name>
    <dbReference type="NCBI Taxonomy" id="985053"/>
    <lineage>
        <taxon>Archaea</taxon>
        <taxon>Thermoproteota</taxon>
        <taxon>Thermoprotei</taxon>
        <taxon>Thermoproteales</taxon>
        <taxon>Thermoproteaceae</taxon>
        <taxon>Vulcanisaeta</taxon>
    </lineage>
</organism>
<keyword evidence="3" id="KW-1185">Reference proteome</keyword>